<keyword evidence="1" id="KW-0812">Transmembrane</keyword>
<dbReference type="Proteomes" id="UP001596445">
    <property type="component" value="Unassembled WGS sequence"/>
</dbReference>
<dbReference type="InterPro" id="IPR036927">
    <property type="entry name" value="Cyt_c_oxase-like_su1_sf"/>
</dbReference>
<keyword evidence="3" id="KW-1185">Reference proteome</keyword>
<evidence type="ECO:0000256" key="1">
    <source>
        <dbReference type="SAM" id="Phobius"/>
    </source>
</evidence>
<proteinExistence type="predicted"/>
<feature type="transmembrane region" description="Helical" evidence="1">
    <location>
        <begin position="38"/>
        <end position="62"/>
    </location>
</feature>
<dbReference type="SUPFAM" id="SSF81442">
    <property type="entry name" value="Cytochrome c oxidase subunit I-like"/>
    <property type="match status" value="1"/>
</dbReference>
<evidence type="ECO:0000313" key="3">
    <source>
        <dbReference type="Proteomes" id="UP001596445"/>
    </source>
</evidence>
<dbReference type="RefSeq" id="WP_382185364.1">
    <property type="nucleotide sequence ID" value="NZ_JBHSZI010000001.1"/>
</dbReference>
<evidence type="ECO:0000313" key="2">
    <source>
        <dbReference type="EMBL" id="MFC7058445.1"/>
    </source>
</evidence>
<dbReference type="AlphaFoldDB" id="A0ABD5VYT2"/>
<keyword evidence="1" id="KW-1133">Transmembrane helix</keyword>
<comment type="caution">
    <text evidence="2">The sequence shown here is derived from an EMBL/GenBank/DDBJ whole genome shotgun (WGS) entry which is preliminary data.</text>
</comment>
<keyword evidence="1" id="KW-0472">Membrane</keyword>
<accession>A0ABD5VYT2</accession>
<feature type="transmembrane region" description="Helical" evidence="1">
    <location>
        <begin position="156"/>
        <end position="174"/>
    </location>
</feature>
<feature type="transmembrane region" description="Helical" evidence="1">
    <location>
        <begin position="118"/>
        <end position="136"/>
    </location>
</feature>
<dbReference type="EMBL" id="JBHSZI010000001">
    <property type="protein sequence ID" value="MFC7058445.1"/>
    <property type="molecule type" value="Genomic_DNA"/>
</dbReference>
<feature type="transmembrane region" description="Helical" evidence="1">
    <location>
        <begin position="82"/>
        <end position="106"/>
    </location>
</feature>
<sequence>MFATITRLFENDYDEDGFRTCSVTGLNIHRSAEVHVKLFGLTAVIAMIVGGLFAFSVAMTRWEVVGLIGEFDGYYRHLSMHAWNLLIFWMVFMEIAVLYVGGPIVLGRRLPLTKVAKAGWAIMLAGALTVNYFIWTLSGGSDAPLLTAYVPLDVPLGFYGGAILFLVGATVAALPSS</sequence>
<gene>
    <name evidence="2" type="ORF">ACFQQG_09975</name>
</gene>
<reference evidence="2 3" key="1">
    <citation type="journal article" date="2019" name="Int. J. Syst. Evol. Microbiol.">
        <title>The Global Catalogue of Microorganisms (GCM) 10K type strain sequencing project: providing services to taxonomists for standard genome sequencing and annotation.</title>
        <authorList>
            <consortium name="The Broad Institute Genomics Platform"/>
            <consortium name="The Broad Institute Genome Sequencing Center for Infectious Disease"/>
            <person name="Wu L."/>
            <person name="Ma J."/>
        </authorList>
    </citation>
    <scope>NUCLEOTIDE SEQUENCE [LARGE SCALE GENOMIC DNA]</scope>
    <source>
        <strain evidence="2 3">JCM 30072</strain>
    </source>
</reference>
<protein>
    <submittedName>
        <fullName evidence="2">Uncharacterized protein</fullName>
    </submittedName>
</protein>
<name>A0ABD5VYT2_9EURY</name>
<dbReference type="Gene3D" id="1.20.210.10">
    <property type="entry name" value="Cytochrome c oxidase-like, subunit I domain"/>
    <property type="match status" value="1"/>
</dbReference>
<organism evidence="2 3">
    <name type="scientific">Halovenus salina</name>
    <dbReference type="NCBI Taxonomy" id="1510225"/>
    <lineage>
        <taxon>Archaea</taxon>
        <taxon>Methanobacteriati</taxon>
        <taxon>Methanobacteriota</taxon>
        <taxon>Stenosarchaea group</taxon>
        <taxon>Halobacteria</taxon>
        <taxon>Halobacteriales</taxon>
        <taxon>Haloarculaceae</taxon>
        <taxon>Halovenus</taxon>
    </lineage>
</organism>